<protein>
    <submittedName>
        <fullName evidence="1">2009_t:CDS:1</fullName>
    </submittedName>
</protein>
<dbReference type="Proteomes" id="UP000789759">
    <property type="component" value="Unassembled WGS sequence"/>
</dbReference>
<sequence>VNQVNYSLLRLSDDSDEEESNMSNKVICYLALPKEAQEYNILEW</sequence>
<gene>
    <name evidence="1" type="ORF">CPELLU_LOCUS8764</name>
</gene>
<comment type="caution">
    <text evidence="1">The sequence shown here is derived from an EMBL/GenBank/DDBJ whole genome shotgun (WGS) entry which is preliminary data.</text>
</comment>
<dbReference type="EMBL" id="CAJVQA010006361">
    <property type="protein sequence ID" value="CAG8639080.1"/>
    <property type="molecule type" value="Genomic_DNA"/>
</dbReference>
<feature type="non-terminal residue" evidence="1">
    <location>
        <position position="1"/>
    </location>
</feature>
<reference evidence="1" key="1">
    <citation type="submission" date="2021-06" db="EMBL/GenBank/DDBJ databases">
        <authorList>
            <person name="Kallberg Y."/>
            <person name="Tangrot J."/>
            <person name="Rosling A."/>
        </authorList>
    </citation>
    <scope>NUCLEOTIDE SEQUENCE</scope>
    <source>
        <strain evidence="1">FL966</strain>
    </source>
</reference>
<name>A0A9N9DF60_9GLOM</name>
<evidence type="ECO:0000313" key="1">
    <source>
        <dbReference type="EMBL" id="CAG8639080.1"/>
    </source>
</evidence>
<evidence type="ECO:0000313" key="2">
    <source>
        <dbReference type="Proteomes" id="UP000789759"/>
    </source>
</evidence>
<dbReference type="AlphaFoldDB" id="A0A9N9DF60"/>
<proteinExistence type="predicted"/>
<accession>A0A9N9DF60</accession>
<organism evidence="1 2">
    <name type="scientific">Cetraspora pellucida</name>
    <dbReference type="NCBI Taxonomy" id="1433469"/>
    <lineage>
        <taxon>Eukaryota</taxon>
        <taxon>Fungi</taxon>
        <taxon>Fungi incertae sedis</taxon>
        <taxon>Mucoromycota</taxon>
        <taxon>Glomeromycotina</taxon>
        <taxon>Glomeromycetes</taxon>
        <taxon>Diversisporales</taxon>
        <taxon>Gigasporaceae</taxon>
        <taxon>Cetraspora</taxon>
    </lineage>
</organism>
<keyword evidence="2" id="KW-1185">Reference proteome</keyword>